<keyword evidence="2" id="KW-0597">Phosphoprotein</keyword>
<feature type="domain" description="HPt" evidence="3">
    <location>
        <begin position="19"/>
        <end position="110"/>
    </location>
</feature>
<protein>
    <submittedName>
        <fullName evidence="4">Hpt domain-containing protein</fullName>
    </submittedName>
</protein>
<gene>
    <name evidence="4" type="ORF">WKW77_24405</name>
</gene>
<keyword evidence="1" id="KW-0902">Two-component regulatory system</keyword>
<reference evidence="4 5" key="1">
    <citation type="submission" date="2024-03" db="EMBL/GenBank/DDBJ databases">
        <title>Novel species of the genus Variovorax.</title>
        <authorList>
            <person name="Liu Q."/>
            <person name="Xin Y.-H."/>
        </authorList>
    </citation>
    <scope>NUCLEOTIDE SEQUENCE [LARGE SCALE GENOMIC DNA]</scope>
    <source>
        <strain evidence="4 5">KACC 18899</strain>
    </source>
</reference>
<keyword evidence="5" id="KW-1185">Reference proteome</keyword>
<dbReference type="RefSeq" id="WP_340359483.1">
    <property type="nucleotide sequence ID" value="NZ_JBBKZU010000012.1"/>
</dbReference>
<dbReference type="Proteomes" id="UP001365846">
    <property type="component" value="Unassembled WGS sequence"/>
</dbReference>
<sequence>MSEPIIDPATFAELQETAGADFVNELVQTFMEEAPAMLQELREALAAGNADDYRRAAHSLKSNSLTFGARTLGAMAREQELGGLPTDRSPAPLDALAEEYARVAAALTELCHG</sequence>
<dbReference type="Gene3D" id="1.20.120.160">
    <property type="entry name" value="HPT domain"/>
    <property type="match status" value="1"/>
</dbReference>
<evidence type="ECO:0000256" key="1">
    <source>
        <dbReference type="ARBA" id="ARBA00023012"/>
    </source>
</evidence>
<dbReference type="SUPFAM" id="SSF47226">
    <property type="entry name" value="Histidine-containing phosphotransfer domain, HPT domain"/>
    <property type="match status" value="1"/>
</dbReference>
<comment type="caution">
    <text evidence="4">The sequence shown here is derived from an EMBL/GenBank/DDBJ whole genome shotgun (WGS) entry which is preliminary data.</text>
</comment>
<dbReference type="InterPro" id="IPR036641">
    <property type="entry name" value="HPT_dom_sf"/>
</dbReference>
<evidence type="ECO:0000313" key="4">
    <source>
        <dbReference type="EMBL" id="MEJ8814250.1"/>
    </source>
</evidence>
<proteinExistence type="predicted"/>
<dbReference type="Pfam" id="PF01627">
    <property type="entry name" value="Hpt"/>
    <property type="match status" value="1"/>
</dbReference>
<dbReference type="InterPro" id="IPR008207">
    <property type="entry name" value="Sig_transdc_His_kin_Hpt_dom"/>
</dbReference>
<name>A0ABU8VMN9_9BURK</name>
<evidence type="ECO:0000259" key="3">
    <source>
        <dbReference type="PROSITE" id="PS50894"/>
    </source>
</evidence>
<organism evidence="4 5">
    <name type="scientific">Variovorax ureilyticus</name>
    <dbReference type="NCBI Taxonomy" id="1836198"/>
    <lineage>
        <taxon>Bacteria</taxon>
        <taxon>Pseudomonadati</taxon>
        <taxon>Pseudomonadota</taxon>
        <taxon>Betaproteobacteria</taxon>
        <taxon>Burkholderiales</taxon>
        <taxon>Comamonadaceae</taxon>
        <taxon>Variovorax</taxon>
    </lineage>
</organism>
<dbReference type="CDD" id="cd00088">
    <property type="entry name" value="HPT"/>
    <property type="match status" value="1"/>
</dbReference>
<feature type="modified residue" description="Phosphohistidine" evidence="2">
    <location>
        <position position="58"/>
    </location>
</feature>
<evidence type="ECO:0000256" key="2">
    <source>
        <dbReference type="PROSITE-ProRule" id="PRU00110"/>
    </source>
</evidence>
<accession>A0ABU8VMN9</accession>
<dbReference type="PROSITE" id="PS50894">
    <property type="entry name" value="HPT"/>
    <property type="match status" value="1"/>
</dbReference>
<evidence type="ECO:0000313" key="5">
    <source>
        <dbReference type="Proteomes" id="UP001365846"/>
    </source>
</evidence>
<dbReference type="EMBL" id="JBBKZU010000012">
    <property type="protein sequence ID" value="MEJ8814250.1"/>
    <property type="molecule type" value="Genomic_DNA"/>
</dbReference>